<dbReference type="PANTHER" id="PTHR30469:SF33">
    <property type="entry name" value="SLR1207 PROTEIN"/>
    <property type="match status" value="1"/>
</dbReference>
<dbReference type="Gene3D" id="2.40.30.170">
    <property type="match status" value="1"/>
</dbReference>
<gene>
    <name evidence="5" type="ORF">MTY_0932</name>
</gene>
<sequence>MISVDRPFGRFNTGGVVTVRKRSFAVFTLAFFLAATAVGGCGKKPADQEAAAAKVAVEVARVTRGNIAQPARVTGTVQAGTTVNVTAATPGKLKSVLVHVGDRVSRGQIIAELEDDDAAARLAQAQAGLDQARTAPAQAEAGIKQAEARLKQAEVQAQLDEANLQRTQALFDSGAASQQQLDAARTAAAASKENLEILRGALEAARASLASSQAQIATAEAAVRQAQVALDNCYIKAPVDGVVAARLLEPGETAQGAVVTLVTTGDLQVEINVTEEDINYLQVGKKVSVEVPAAGNKALEGSVASSSPAADKSTRLYSVKVAIPDAPAEVKPGMAATVVFQTREVQNALLVPKNAVVNRSGQSIVYTVVDGKAMGQVVTTGIDDGRNIEILKGLNEGTTIIVKGQDFVNESQPVQIVNGGPQA</sequence>
<feature type="domain" description="YknX-like C-terminal permuted SH3-like" evidence="4">
    <location>
        <begin position="349"/>
        <end position="415"/>
    </location>
</feature>
<dbReference type="EMBL" id="DF238840">
    <property type="protein sequence ID" value="GAF25596.1"/>
    <property type="molecule type" value="Genomic_DNA"/>
</dbReference>
<protein>
    <submittedName>
        <fullName evidence="5">Membrane-fusion protein</fullName>
    </submittedName>
</protein>
<proteinExistence type="inferred from homology"/>
<dbReference type="Pfam" id="PF25989">
    <property type="entry name" value="YknX_C"/>
    <property type="match status" value="1"/>
</dbReference>
<keyword evidence="2" id="KW-0175">Coiled coil</keyword>
<dbReference type="Proteomes" id="UP000063718">
    <property type="component" value="Unassembled WGS sequence"/>
</dbReference>
<feature type="domain" description="CusB-like beta-barrel" evidence="3">
    <location>
        <begin position="269"/>
        <end position="342"/>
    </location>
</feature>
<evidence type="ECO:0000256" key="1">
    <source>
        <dbReference type="ARBA" id="ARBA00009477"/>
    </source>
</evidence>
<dbReference type="GO" id="GO:1990281">
    <property type="term" value="C:efflux pump complex"/>
    <property type="evidence" value="ECO:0007669"/>
    <property type="project" value="TreeGrafter"/>
</dbReference>
<dbReference type="GO" id="GO:0015562">
    <property type="term" value="F:efflux transmembrane transporter activity"/>
    <property type="evidence" value="ECO:0007669"/>
    <property type="project" value="TreeGrafter"/>
</dbReference>
<dbReference type="InterPro" id="IPR058792">
    <property type="entry name" value="Beta-barrel_RND_2"/>
</dbReference>
<dbReference type="InterPro" id="IPR058637">
    <property type="entry name" value="YknX-like_C"/>
</dbReference>
<dbReference type="InterPro" id="IPR006143">
    <property type="entry name" value="RND_pump_MFP"/>
</dbReference>
<dbReference type="PANTHER" id="PTHR30469">
    <property type="entry name" value="MULTIDRUG RESISTANCE PROTEIN MDTA"/>
    <property type="match status" value="1"/>
</dbReference>
<evidence type="ECO:0000259" key="3">
    <source>
        <dbReference type="Pfam" id="PF25954"/>
    </source>
</evidence>
<comment type="similarity">
    <text evidence="1">Belongs to the membrane fusion protein (MFP) (TC 8.A.1) family.</text>
</comment>
<dbReference type="Pfam" id="PF25954">
    <property type="entry name" value="Beta-barrel_RND_2"/>
    <property type="match status" value="1"/>
</dbReference>
<dbReference type="SUPFAM" id="SSF111369">
    <property type="entry name" value="HlyD-like secretion proteins"/>
    <property type="match status" value="2"/>
</dbReference>
<dbReference type="AlphaFoldDB" id="A0A0S6UDI8"/>
<name>A0A0S6UDI8_NEOTH</name>
<evidence type="ECO:0000313" key="5">
    <source>
        <dbReference type="EMBL" id="GAF25596.1"/>
    </source>
</evidence>
<dbReference type="Gene3D" id="2.40.50.100">
    <property type="match status" value="1"/>
</dbReference>
<reference evidence="5" key="1">
    <citation type="journal article" date="2014" name="Gene">
        <title>Genome-guided analysis of transformation efficiency and carbon dioxide assimilation by Moorella thermoacetica Y72.</title>
        <authorList>
            <person name="Tsukahara K."/>
            <person name="Kita A."/>
            <person name="Nakashimada Y."/>
            <person name="Hoshino T."/>
            <person name="Murakami K."/>
        </authorList>
    </citation>
    <scope>NUCLEOTIDE SEQUENCE [LARGE SCALE GENOMIC DNA]</scope>
    <source>
        <strain evidence="5">Y72</strain>
    </source>
</reference>
<dbReference type="Gene3D" id="2.40.420.20">
    <property type="match status" value="1"/>
</dbReference>
<organism evidence="5">
    <name type="scientific">Moorella thermoacetica Y72</name>
    <dbReference type="NCBI Taxonomy" id="1325331"/>
    <lineage>
        <taxon>Bacteria</taxon>
        <taxon>Bacillati</taxon>
        <taxon>Bacillota</taxon>
        <taxon>Clostridia</taxon>
        <taxon>Neomoorellales</taxon>
        <taxon>Neomoorellaceae</taxon>
        <taxon>Neomoorella</taxon>
    </lineage>
</organism>
<accession>A0A0S6UDI8</accession>
<feature type="coiled-coil region" evidence="2">
    <location>
        <begin position="202"/>
        <end position="229"/>
    </location>
</feature>
<evidence type="ECO:0000259" key="4">
    <source>
        <dbReference type="Pfam" id="PF25989"/>
    </source>
</evidence>
<dbReference type="Gene3D" id="1.10.287.470">
    <property type="entry name" value="Helix hairpin bin"/>
    <property type="match status" value="1"/>
</dbReference>
<evidence type="ECO:0000256" key="2">
    <source>
        <dbReference type="SAM" id="Coils"/>
    </source>
</evidence>
<dbReference type="NCBIfam" id="TIGR01730">
    <property type="entry name" value="RND_mfp"/>
    <property type="match status" value="1"/>
</dbReference>
<feature type="coiled-coil region" evidence="2">
    <location>
        <begin position="143"/>
        <end position="170"/>
    </location>
</feature>